<dbReference type="PANTHER" id="PTHR41252:SF1">
    <property type="entry name" value="BLR2505 PROTEIN"/>
    <property type="match status" value="1"/>
</dbReference>
<evidence type="ECO:0000259" key="1">
    <source>
        <dbReference type="Pfam" id="PF12680"/>
    </source>
</evidence>
<dbReference type="EMBL" id="JXXE01000358">
    <property type="protein sequence ID" value="KIZ40421.1"/>
    <property type="molecule type" value="Genomic_DNA"/>
</dbReference>
<sequence>MLTRYLDALHHGDKDTMASMLAEDARYWILPGTMFSGTYDKPNFLTLVDKLVEAQSAPLELQIDEVTAQGDRVAIVVRGHMPLKAGGSYDNIYHWLFTFRDGLIVDVKEFFDTMAVRKAFGAPEEIAAA</sequence>
<dbReference type="PANTHER" id="PTHR41252">
    <property type="entry name" value="BLR2505 PROTEIN"/>
    <property type="match status" value="1"/>
</dbReference>
<dbReference type="InterPro" id="IPR032710">
    <property type="entry name" value="NTF2-like_dom_sf"/>
</dbReference>
<gene>
    <name evidence="2" type="ORF">OO17_17750</name>
</gene>
<dbReference type="SUPFAM" id="SSF54427">
    <property type="entry name" value="NTF2-like"/>
    <property type="match status" value="1"/>
</dbReference>
<dbReference type="PATRIC" id="fig|1076.23.peg.3862"/>
<proteinExistence type="predicted"/>
<dbReference type="AlphaFoldDB" id="A0A0D7EID9"/>
<evidence type="ECO:0000313" key="3">
    <source>
        <dbReference type="Proteomes" id="UP000032515"/>
    </source>
</evidence>
<dbReference type="Pfam" id="PF12680">
    <property type="entry name" value="SnoaL_2"/>
    <property type="match status" value="1"/>
</dbReference>
<dbReference type="Gene3D" id="3.10.450.50">
    <property type="match status" value="1"/>
</dbReference>
<evidence type="ECO:0000313" key="2">
    <source>
        <dbReference type="EMBL" id="KIZ40421.1"/>
    </source>
</evidence>
<organism evidence="2 3">
    <name type="scientific">Rhodopseudomonas palustris</name>
    <dbReference type="NCBI Taxonomy" id="1076"/>
    <lineage>
        <taxon>Bacteria</taxon>
        <taxon>Pseudomonadati</taxon>
        <taxon>Pseudomonadota</taxon>
        <taxon>Alphaproteobacteria</taxon>
        <taxon>Hyphomicrobiales</taxon>
        <taxon>Nitrobacteraceae</taxon>
        <taxon>Rhodopseudomonas</taxon>
    </lineage>
</organism>
<feature type="domain" description="SnoaL-like" evidence="1">
    <location>
        <begin position="3"/>
        <end position="106"/>
    </location>
</feature>
<dbReference type="InterPro" id="IPR037401">
    <property type="entry name" value="SnoaL-like"/>
</dbReference>
<reference evidence="2 3" key="1">
    <citation type="submission" date="2014-11" db="EMBL/GenBank/DDBJ databases">
        <title>Genomics and ecophysiology of heterotrophic nitrogen fixing bacteria isolated from estuarine surface water.</title>
        <authorList>
            <person name="Bentzon-Tilia M."/>
            <person name="Severin I."/>
            <person name="Hansen L.H."/>
            <person name="Riemann L."/>
        </authorList>
    </citation>
    <scope>NUCLEOTIDE SEQUENCE [LARGE SCALE GENOMIC DNA]</scope>
    <source>
        <strain evidence="2 3">BAL398</strain>
    </source>
</reference>
<comment type="caution">
    <text evidence="2">The sequence shown here is derived from an EMBL/GenBank/DDBJ whole genome shotgun (WGS) entry which is preliminary data.</text>
</comment>
<name>A0A0D7EID9_RHOPL</name>
<protein>
    <recommendedName>
        <fullName evidence="1">SnoaL-like domain-containing protein</fullName>
    </recommendedName>
</protein>
<accession>A0A0D7EID9</accession>
<dbReference type="Proteomes" id="UP000032515">
    <property type="component" value="Unassembled WGS sequence"/>
</dbReference>